<dbReference type="STRING" id="993073.AS029_06880"/>
<evidence type="ECO:0000313" key="7">
    <source>
        <dbReference type="EMBL" id="SDC10485.1"/>
    </source>
</evidence>
<dbReference type="Proteomes" id="UP000183203">
    <property type="component" value="Unassembled WGS sequence"/>
</dbReference>
<evidence type="ECO:0000313" key="8">
    <source>
        <dbReference type="Proteomes" id="UP000183203"/>
    </source>
</evidence>
<evidence type="ECO:0000259" key="5">
    <source>
        <dbReference type="Pfam" id="PF20620"/>
    </source>
</evidence>
<dbReference type="RefSeq" id="WP_058231846.1">
    <property type="nucleotide sequence ID" value="NZ_FMYG01000003.1"/>
</dbReference>
<dbReference type="SUPFAM" id="SSF49899">
    <property type="entry name" value="Concanavalin A-like lectins/glucanases"/>
    <property type="match status" value="1"/>
</dbReference>
<name>A0A1G6IWN1_9MICO</name>
<sequence>MPLLRKAVAIGATAMIIASGLAVIAPTAASAATLESTKVLDLPFDDTLTDAGPNKIPTSMLRGSAAYVDGIHGRALSLRGSDAVGLGTSALLQPENLTLSFWFKPDGAMGTGEQVFTWNKGVYNSAGWYLTAENANTPLALSIGPGGGQPYKVVVNGSRDAFFPAGQWTHVAVTYNKDTKAVTFYRNGEQQVSSIPNAIGGAATGVLTSESTTTKSIGFNGPGYNGAYVRGALDDYTLYNAVASASDVVALTKANNPAFDPAEVAQRGLDQLSVPGSASASFGLTTAASNGTAFTWTSSTPAVIAVNGGQATVTRPKDATTTVTLTATATYAGSTPRTKTFQVEVAKEGVSTSIYVDDTDLNEVLVTDPYLQNSNAKMVDWLLTLDPKRFLYSFDQLAGIPTTAQPYGGWERTTGARFQGHFFGHFVSALSQAYSTETDEGRKAQLLAKLTTAVDGLAAAQAAYAQKDPSNSGYVAPFPVSYLPHGADGLIVPFYNLHKVLAGLLDAHQYAPKDVADKALTVASGFGSWLNVWGSRQANPSALLSTEYGGMNEALYELYSITENDQHKKAAELFDEVTLFQQLAANQDVLAGKHANTTIPKLVGALKRYTVFTDNPTLYARLSDTEKSNLDMYRRAAENFWQMVVNDHSYIGGGNSYSEHFQQPGTLHEFATNGITTGYGEQSTVEGCNEYNMLKLTHGLFRVSPDVKYADYYENTYINTILASQNPETGMMTYFQPQTAGYAKVFGRKEDEFWCDHGTATESFTKLGDSIYFRKGSSIYVNMFRSTEFTSEQHNLKLTQTADVPNTDTVTFSVDAADGGALAEGTTLRLRVPSWSPNPTLTVNGQARDVAAATDKGYVVVPVSAGDEIAYKLPAKVQVEAGTEDPNWVAFRYGPVVLSAELNRTNVEATSPAGILVRTSVADKSVTNSVRVGDVEAFKKDIEKNLVRQDNGADNNGRTVMKFKLQNVDAASAALTFEPYYSMYNARYALYMNLIQPDSAAAQALIKSDKEKLRIDEMTTDALTSFDNNNSEAGKNYKFNRSSVGAHLGQQYRDGEMSTEAFFQYDMAVDPSAPKNYLGVRYFGGDNGRTFDVYINDVKFKSERVTNANGGNSFYVQYDEIPASALADIATKDRYKRDQAGNYVLDEKGNKIPIITVRFQGNGTSYVGGVFGVYTTTTTTYATDADLNALTFDGGTLSPKLTDGTYDYTVTVPRDATAATFDADPATPSGLVYVGDILIDDTQKRTVPLAADGAPTTLTLRSLAQDHTTAKTYRIQIVRAAAPPALTTEVSVTSRCVAGRATLAVMAKNTSAVTVAMNIVTPHGQKTVASVAPGKTTTQAFTVRQAQIPAGEVSVTATGQVDGKTVTATQKGAYDARSCS</sequence>
<organism evidence="7 8">
    <name type="scientific">Microbacterium enclense</name>
    <dbReference type="NCBI Taxonomy" id="993073"/>
    <lineage>
        <taxon>Bacteria</taxon>
        <taxon>Bacillati</taxon>
        <taxon>Actinomycetota</taxon>
        <taxon>Actinomycetes</taxon>
        <taxon>Micrococcales</taxon>
        <taxon>Microbacteriaceae</taxon>
        <taxon>Microbacterium</taxon>
    </lineage>
</organism>
<feature type="domain" description="Non-reducing end beta-L-arabinofuranosidase-like GH127 middle" evidence="6">
    <location>
        <begin position="779"/>
        <end position="874"/>
    </location>
</feature>
<dbReference type="OrthoDB" id="9757939at2"/>
<feature type="domain" description="Non-reducing end beta-L-arabinofuranosidase-like GH127 catalytic" evidence="2">
    <location>
        <begin position="364"/>
        <end position="769"/>
    </location>
</feature>
<dbReference type="Pfam" id="PF20736">
    <property type="entry name" value="Glyco_hydro127M"/>
    <property type="match status" value="1"/>
</dbReference>
<feature type="domain" description="Glycoside hydrolase GH146 substrate-binding" evidence="5">
    <location>
        <begin position="1015"/>
        <end position="1124"/>
    </location>
</feature>
<evidence type="ECO:0000259" key="6">
    <source>
        <dbReference type="Pfam" id="PF20736"/>
    </source>
</evidence>
<feature type="signal peptide" evidence="1">
    <location>
        <begin position="1"/>
        <end position="31"/>
    </location>
</feature>
<dbReference type="PANTHER" id="PTHR31151">
    <property type="entry name" value="PROLINE-TRNA LIGASE (DUF1680)"/>
    <property type="match status" value="1"/>
</dbReference>
<keyword evidence="1" id="KW-0732">Signal</keyword>
<protein>
    <submittedName>
        <fullName evidence="7">Uncharacterized protein</fullName>
    </submittedName>
</protein>
<feature type="domain" description="Cadherin-like beta-sandwich-like" evidence="3">
    <location>
        <begin position="1202"/>
        <end position="1279"/>
    </location>
</feature>
<dbReference type="InterPro" id="IPR049046">
    <property type="entry name" value="Beta-AFase-like_GH127_middle"/>
</dbReference>
<evidence type="ECO:0000259" key="3">
    <source>
        <dbReference type="Pfam" id="PF12733"/>
    </source>
</evidence>
<dbReference type="PANTHER" id="PTHR31151:SF0">
    <property type="entry name" value="PROLINE-TRNA LIGASE (DUF1680)"/>
    <property type="match status" value="1"/>
</dbReference>
<dbReference type="InterPro" id="IPR012878">
    <property type="entry name" value="Beta-AFase-like_GH127_cat"/>
</dbReference>
<dbReference type="InterPro" id="IPR025883">
    <property type="entry name" value="Cadherin-like_domain"/>
</dbReference>
<dbReference type="InterPro" id="IPR013320">
    <property type="entry name" value="ConA-like_dom_sf"/>
</dbReference>
<dbReference type="Pfam" id="PF07944">
    <property type="entry name" value="Beta-AFase-like_GH127_cat"/>
    <property type="match status" value="1"/>
</dbReference>
<evidence type="ECO:0000259" key="2">
    <source>
        <dbReference type="Pfam" id="PF07944"/>
    </source>
</evidence>
<feature type="domain" description="Atrophied bacterial Ig" evidence="4">
    <location>
        <begin position="280"/>
        <end position="347"/>
    </location>
</feature>
<dbReference type="InterPro" id="IPR046780">
    <property type="entry name" value="aBig_2"/>
</dbReference>
<evidence type="ECO:0000256" key="1">
    <source>
        <dbReference type="SAM" id="SignalP"/>
    </source>
</evidence>
<dbReference type="Pfam" id="PF12733">
    <property type="entry name" value="Cadherin-like"/>
    <property type="match status" value="1"/>
</dbReference>
<accession>A0A1G6IWN1</accession>
<feature type="chain" id="PRO_5009842890" evidence="1">
    <location>
        <begin position="32"/>
        <end position="1380"/>
    </location>
</feature>
<proteinExistence type="predicted"/>
<dbReference type="InterPro" id="IPR046544">
    <property type="entry name" value="GH146_SB_dom"/>
</dbReference>
<dbReference type="Pfam" id="PF20578">
    <property type="entry name" value="aBig_2"/>
    <property type="match status" value="1"/>
</dbReference>
<dbReference type="EMBL" id="FMYG01000003">
    <property type="protein sequence ID" value="SDC10485.1"/>
    <property type="molecule type" value="Genomic_DNA"/>
</dbReference>
<dbReference type="Gene3D" id="2.60.120.200">
    <property type="match status" value="1"/>
</dbReference>
<dbReference type="Pfam" id="PF13385">
    <property type="entry name" value="Laminin_G_3"/>
    <property type="match status" value="1"/>
</dbReference>
<evidence type="ECO:0000259" key="4">
    <source>
        <dbReference type="Pfam" id="PF20578"/>
    </source>
</evidence>
<reference evidence="7 8" key="1">
    <citation type="submission" date="2016-09" db="EMBL/GenBank/DDBJ databases">
        <authorList>
            <person name="Capua I."/>
            <person name="De Benedictis P."/>
            <person name="Joannis T."/>
            <person name="Lombin L.H."/>
            <person name="Cattoli G."/>
        </authorList>
    </citation>
    <scope>NUCLEOTIDE SEQUENCE [LARGE SCALE GENOMIC DNA]</scope>
    <source>
        <strain evidence="7 8">NIO-1002</strain>
    </source>
</reference>
<dbReference type="Pfam" id="PF20620">
    <property type="entry name" value="DUF6805"/>
    <property type="match status" value="1"/>
</dbReference>
<gene>
    <name evidence="7" type="ORF">SAMN05216418_1633</name>
</gene>